<dbReference type="InterPro" id="IPR013325">
    <property type="entry name" value="RNA_pol_sigma_r2"/>
</dbReference>
<dbReference type="InterPro" id="IPR011517">
    <property type="entry name" value="RNA_pol_sigma70_ECF-like"/>
</dbReference>
<comment type="similarity">
    <text evidence="1">Belongs to the sigma-70 factor family. ECF subfamily.</text>
</comment>
<evidence type="ECO:0000256" key="3">
    <source>
        <dbReference type="ARBA" id="ARBA00023082"/>
    </source>
</evidence>
<proteinExistence type="inferred from homology"/>
<evidence type="ECO:0000313" key="6">
    <source>
        <dbReference type="EMBL" id="SEG52179.1"/>
    </source>
</evidence>
<dbReference type="PANTHER" id="PTHR43133:SF39">
    <property type="entry name" value="SIMILAR TO RNA POLYMERASE SIGMA-E FACTOR"/>
    <property type="match status" value="1"/>
</dbReference>
<dbReference type="SUPFAM" id="SSF88946">
    <property type="entry name" value="Sigma2 domain of RNA polymerase sigma factors"/>
    <property type="match status" value="1"/>
</dbReference>
<dbReference type="Gene3D" id="1.10.1740.10">
    <property type="match status" value="1"/>
</dbReference>
<dbReference type="SUPFAM" id="SSF88659">
    <property type="entry name" value="Sigma3 and sigma4 domains of RNA polymerase sigma factors"/>
    <property type="match status" value="1"/>
</dbReference>
<dbReference type="InterPro" id="IPR013324">
    <property type="entry name" value="RNA_pol_sigma_r3/r4-like"/>
</dbReference>
<reference evidence="6 7" key="1">
    <citation type="submission" date="2016-10" db="EMBL/GenBank/DDBJ databases">
        <authorList>
            <person name="de Groot N.N."/>
        </authorList>
    </citation>
    <scope>NUCLEOTIDE SEQUENCE [LARGE SCALE GENOMIC DNA]</scope>
    <source>
        <strain evidence="6 7">DSM 22489</strain>
    </source>
</reference>
<dbReference type="GO" id="GO:0006352">
    <property type="term" value="P:DNA-templated transcription initiation"/>
    <property type="evidence" value="ECO:0007669"/>
    <property type="project" value="InterPro"/>
</dbReference>
<dbReference type="OrthoDB" id="118280at2"/>
<dbReference type="InterPro" id="IPR053812">
    <property type="entry name" value="HTH_Sigma70_ECF-like"/>
</dbReference>
<sequence>MESTAPAQDPDDVTLLLQAWSQGEPLAADRLFERVYPHLRYIASALFRGERKDTVLQPTIVVHELFLKLIRQRKLQFEDRQHFYGLCAKLMRRILIDRAREQRRLKRDGGIAIELEEHLAWVDARDAGWMDVDRVLMELEALDPKMLRILELRFFLGCTATETAELTGISKSTVDRALRFLRGWLYERLRPQGA</sequence>
<evidence type="ECO:0000313" key="7">
    <source>
        <dbReference type="Proteomes" id="UP000236728"/>
    </source>
</evidence>
<dbReference type="NCBIfam" id="TIGR02937">
    <property type="entry name" value="sigma70-ECF"/>
    <property type="match status" value="1"/>
</dbReference>
<evidence type="ECO:0000256" key="1">
    <source>
        <dbReference type="ARBA" id="ARBA00010641"/>
    </source>
</evidence>
<evidence type="ECO:0000256" key="4">
    <source>
        <dbReference type="ARBA" id="ARBA00023163"/>
    </source>
</evidence>
<dbReference type="GO" id="GO:0016987">
    <property type="term" value="F:sigma factor activity"/>
    <property type="evidence" value="ECO:0007669"/>
    <property type="project" value="UniProtKB-KW"/>
</dbReference>
<name>A0A1H6AU22_9BACT</name>
<evidence type="ECO:0000259" key="5">
    <source>
        <dbReference type="Pfam" id="PF07638"/>
    </source>
</evidence>
<gene>
    <name evidence="6" type="ORF">SAMN05421819_3277</name>
</gene>
<protein>
    <submittedName>
        <fullName evidence="6">RNA polymerase, sigma subunit, ECF family</fullName>
    </submittedName>
</protein>
<dbReference type="PANTHER" id="PTHR43133">
    <property type="entry name" value="RNA POLYMERASE ECF-TYPE SIGMA FACTO"/>
    <property type="match status" value="1"/>
</dbReference>
<accession>A0A1H6AU22</accession>
<keyword evidence="3" id="KW-0731">Sigma factor</keyword>
<dbReference type="InterPro" id="IPR036388">
    <property type="entry name" value="WH-like_DNA-bd_sf"/>
</dbReference>
<keyword evidence="4" id="KW-0804">Transcription</keyword>
<dbReference type="NCBIfam" id="TIGR02999">
    <property type="entry name" value="Sig-70_X6"/>
    <property type="match status" value="1"/>
</dbReference>
<dbReference type="AlphaFoldDB" id="A0A1H6AU22"/>
<keyword evidence="7" id="KW-1185">Reference proteome</keyword>
<organism evidence="6 7">
    <name type="scientific">Bryocella elongata</name>
    <dbReference type="NCBI Taxonomy" id="863522"/>
    <lineage>
        <taxon>Bacteria</taxon>
        <taxon>Pseudomonadati</taxon>
        <taxon>Acidobacteriota</taxon>
        <taxon>Terriglobia</taxon>
        <taxon>Terriglobales</taxon>
        <taxon>Acidobacteriaceae</taxon>
        <taxon>Bryocella</taxon>
    </lineage>
</organism>
<dbReference type="EMBL" id="FNVA01000006">
    <property type="protein sequence ID" value="SEG52179.1"/>
    <property type="molecule type" value="Genomic_DNA"/>
</dbReference>
<dbReference type="Gene3D" id="1.10.10.10">
    <property type="entry name" value="Winged helix-like DNA-binding domain superfamily/Winged helix DNA-binding domain"/>
    <property type="match status" value="1"/>
</dbReference>
<feature type="domain" description="RNA polymerase sigma-70 ECF-like HTH" evidence="5">
    <location>
        <begin position="11"/>
        <end position="189"/>
    </location>
</feature>
<keyword evidence="2" id="KW-0805">Transcription regulation</keyword>
<dbReference type="InterPro" id="IPR039425">
    <property type="entry name" value="RNA_pol_sigma-70-like"/>
</dbReference>
<dbReference type="Pfam" id="PF07638">
    <property type="entry name" value="Sigma70_ECF"/>
    <property type="match status" value="1"/>
</dbReference>
<dbReference type="InterPro" id="IPR014284">
    <property type="entry name" value="RNA_pol_sigma-70_dom"/>
</dbReference>
<evidence type="ECO:0000256" key="2">
    <source>
        <dbReference type="ARBA" id="ARBA00023015"/>
    </source>
</evidence>
<dbReference type="Proteomes" id="UP000236728">
    <property type="component" value="Unassembled WGS sequence"/>
</dbReference>
<dbReference type="RefSeq" id="WP_160115193.1">
    <property type="nucleotide sequence ID" value="NZ_FNVA01000006.1"/>
</dbReference>